<dbReference type="AlphaFoldDB" id="A0A1F4V7V4"/>
<comment type="caution">
    <text evidence="1">The sequence shown here is derived from an EMBL/GenBank/DDBJ whole genome shotgun (WGS) entry which is preliminary data.</text>
</comment>
<proteinExistence type="predicted"/>
<organism evidence="1 2">
    <name type="scientific">candidate division WWE3 bacterium RIFCSPHIGHO2_02_FULL_38_14</name>
    <dbReference type="NCBI Taxonomy" id="1802620"/>
    <lineage>
        <taxon>Bacteria</taxon>
        <taxon>Katanobacteria</taxon>
    </lineage>
</organism>
<reference evidence="1 2" key="1">
    <citation type="journal article" date="2016" name="Nat. Commun.">
        <title>Thousands of microbial genomes shed light on interconnected biogeochemical processes in an aquifer system.</title>
        <authorList>
            <person name="Anantharaman K."/>
            <person name="Brown C.T."/>
            <person name="Hug L.A."/>
            <person name="Sharon I."/>
            <person name="Castelle C.J."/>
            <person name="Probst A.J."/>
            <person name="Thomas B.C."/>
            <person name="Singh A."/>
            <person name="Wilkins M.J."/>
            <person name="Karaoz U."/>
            <person name="Brodie E.L."/>
            <person name="Williams K.H."/>
            <person name="Hubbard S.S."/>
            <person name="Banfield J.F."/>
        </authorList>
    </citation>
    <scope>NUCLEOTIDE SEQUENCE [LARGE SCALE GENOMIC DNA]</scope>
</reference>
<evidence type="ECO:0000313" key="1">
    <source>
        <dbReference type="EMBL" id="OGC53292.1"/>
    </source>
</evidence>
<protein>
    <submittedName>
        <fullName evidence="1">Uncharacterized protein</fullName>
    </submittedName>
</protein>
<name>A0A1F4V7V4_UNCKA</name>
<gene>
    <name evidence="1" type="ORF">A3D91_02670</name>
</gene>
<dbReference type="Proteomes" id="UP000178127">
    <property type="component" value="Unassembled WGS sequence"/>
</dbReference>
<sequence>MHGKIIGKNEKVAFNIFDSNIKITQQKKGLQGKGICSQVKDIKETAKGLMIWHKANPGIETRITLEAIKKWKDTKIYEIKPTFLKFFNKELYGKKEYGIWKR</sequence>
<evidence type="ECO:0000313" key="2">
    <source>
        <dbReference type="Proteomes" id="UP000178127"/>
    </source>
</evidence>
<accession>A0A1F4V7V4</accession>
<dbReference type="EMBL" id="MEVD01000015">
    <property type="protein sequence ID" value="OGC53292.1"/>
    <property type="molecule type" value="Genomic_DNA"/>
</dbReference>
<dbReference type="STRING" id="1802620.A3D91_02670"/>